<keyword evidence="5" id="KW-1133">Transmembrane helix</keyword>
<evidence type="ECO:0000259" key="6">
    <source>
        <dbReference type="PROSITE" id="PS51352"/>
    </source>
</evidence>
<feature type="domain" description="Thioredoxin" evidence="6">
    <location>
        <begin position="50"/>
        <end position="212"/>
    </location>
</feature>
<evidence type="ECO:0000313" key="8">
    <source>
        <dbReference type="Proteomes" id="UP000323632"/>
    </source>
</evidence>
<dbReference type="PROSITE" id="PS51352">
    <property type="entry name" value="THIOREDOXIN_2"/>
    <property type="match status" value="1"/>
</dbReference>
<reference evidence="7 8" key="1">
    <citation type="submission" date="2019-09" db="EMBL/GenBank/DDBJ databases">
        <title>Genome sequence and assembly of Taibaiella sp.</title>
        <authorList>
            <person name="Chhetri G."/>
        </authorList>
    </citation>
    <scope>NUCLEOTIDE SEQUENCE [LARGE SCALE GENOMIC DNA]</scope>
    <source>
        <strain evidence="7 8">KVB11</strain>
    </source>
</reference>
<dbReference type="EMBL" id="VWSH01000001">
    <property type="protein sequence ID" value="KAA5537349.1"/>
    <property type="molecule type" value="Genomic_DNA"/>
</dbReference>
<keyword evidence="3" id="KW-0479">Metal-binding</keyword>
<dbReference type="SUPFAM" id="SSF52833">
    <property type="entry name" value="Thioredoxin-like"/>
    <property type="match status" value="1"/>
</dbReference>
<protein>
    <submittedName>
        <fullName evidence="7">SCO family protein</fullName>
    </submittedName>
</protein>
<keyword evidence="8" id="KW-1185">Reference proteome</keyword>
<dbReference type="AlphaFoldDB" id="A0A5M6CVU0"/>
<feature type="binding site" evidence="3">
    <location>
        <position position="97"/>
    </location>
    <ligand>
        <name>Cu cation</name>
        <dbReference type="ChEBI" id="CHEBI:23378"/>
    </ligand>
</feature>
<comment type="caution">
    <text evidence="7">The sequence shown here is derived from an EMBL/GenBank/DDBJ whole genome shotgun (WGS) entry which is preliminary data.</text>
</comment>
<feature type="transmembrane region" description="Helical" evidence="5">
    <location>
        <begin position="6"/>
        <end position="26"/>
    </location>
</feature>
<evidence type="ECO:0000256" key="2">
    <source>
        <dbReference type="ARBA" id="ARBA00023008"/>
    </source>
</evidence>
<evidence type="ECO:0000256" key="4">
    <source>
        <dbReference type="PIRSR" id="PIRSR603782-2"/>
    </source>
</evidence>
<feature type="binding site" evidence="3">
    <location>
        <position position="187"/>
    </location>
    <ligand>
        <name>Cu cation</name>
        <dbReference type="ChEBI" id="CHEBI:23378"/>
    </ligand>
</feature>
<dbReference type="InterPro" id="IPR013766">
    <property type="entry name" value="Thioredoxin_domain"/>
</dbReference>
<dbReference type="InterPro" id="IPR036249">
    <property type="entry name" value="Thioredoxin-like_sf"/>
</dbReference>
<dbReference type="GO" id="GO:0046872">
    <property type="term" value="F:metal ion binding"/>
    <property type="evidence" value="ECO:0007669"/>
    <property type="project" value="UniProtKB-KW"/>
</dbReference>
<dbReference type="PANTHER" id="PTHR12151:SF25">
    <property type="entry name" value="LINALOOL DEHYDRATASE_ISOMERASE DOMAIN-CONTAINING PROTEIN"/>
    <property type="match status" value="1"/>
</dbReference>
<evidence type="ECO:0000256" key="5">
    <source>
        <dbReference type="SAM" id="Phobius"/>
    </source>
</evidence>
<sequence length="231" mass="26357">MRSNKTLKYIIGVLIAAAVPLSFFFVTRHFSDGKLKIPGYYRPEGTHVVMEEGKPFTDTVFHKVKDLQLTNQLGKTFSLNKDLRGKILVIDFIFTTCPSVCPKLTSNMNEIQKAYIQKNPDLVQFISISVDPVRDSVAALRAYANRFHADHDRWYFCTGNQDSIFDYAKNELGLSLDNADVAGDFIHSQQMVLLDTARNIRGYFDGLDRKETGRLADDIYILNIEKRKHGR</sequence>
<comment type="similarity">
    <text evidence="1">Belongs to the SCO1/2 family.</text>
</comment>
<evidence type="ECO:0000313" key="7">
    <source>
        <dbReference type="EMBL" id="KAA5537349.1"/>
    </source>
</evidence>
<keyword evidence="5" id="KW-0472">Membrane</keyword>
<dbReference type="InterPro" id="IPR003782">
    <property type="entry name" value="SCO1/SenC"/>
</dbReference>
<dbReference type="Gene3D" id="3.40.30.10">
    <property type="entry name" value="Glutaredoxin"/>
    <property type="match status" value="1"/>
</dbReference>
<evidence type="ECO:0000256" key="1">
    <source>
        <dbReference type="ARBA" id="ARBA00010996"/>
    </source>
</evidence>
<dbReference type="Pfam" id="PF02630">
    <property type="entry name" value="SCO1-SenC"/>
    <property type="match status" value="1"/>
</dbReference>
<name>A0A5M6CVU0_9BACT</name>
<keyword evidence="4" id="KW-1015">Disulfide bond</keyword>
<gene>
    <name evidence="7" type="ORF">F0919_06650</name>
</gene>
<dbReference type="PANTHER" id="PTHR12151">
    <property type="entry name" value="ELECTRON TRANSPORT PROTIN SCO1/SENC FAMILY MEMBER"/>
    <property type="match status" value="1"/>
</dbReference>
<keyword evidence="2 3" id="KW-0186">Copper</keyword>
<evidence type="ECO:0000256" key="3">
    <source>
        <dbReference type="PIRSR" id="PIRSR603782-1"/>
    </source>
</evidence>
<feature type="binding site" evidence="3">
    <location>
        <position position="101"/>
    </location>
    <ligand>
        <name>Cu cation</name>
        <dbReference type="ChEBI" id="CHEBI:23378"/>
    </ligand>
</feature>
<accession>A0A5M6CVU0</accession>
<dbReference type="Proteomes" id="UP000323632">
    <property type="component" value="Unassembled WGS sequence"/>
</dbReference>
<dbReference type="CDD" id="cd02968">
    <property type="entry name" value="SCO"/>
    <property type="match status" value="1"/>
</dbReference>
<organism evidence="7 8">
    <name type="scientific">Taibaiella lutea</name>
    <dbReference type="NCBI Taxonomy" id="2608001"/>
    <lineage>
        <taxon>Bacteria</taxon>
        <taxon>Pseudomonadati</taxon>
        <taxon>Bacteroidota</taxon>
        <taxon>Chitinophagia</taxon>
        <taxon>Chitinophagales</taxon>
        <taxon>Chitinophagaceae</taxon>
        <taxon>Taibaiella</taxon>
    </lineage>
</organism>
<keyword evidence="5" id="KW-0812">Transmembrane</keyword>
<proteinExistence type="inferred from homology"/>
<dbReference type="RefSeq" id="WP_150031925.1">
    <property type="nucleotide sequence ID" value="NZ_VWSH01000001.1"/>
</dbReference>
<feature type="disulfide bond" description="Redox-active" evidence="4">
    <location>
        <begin position="97"/>
        <end position="101"/>
    </location>
</feature>